<evidence type="ECO:0000256" key="8">
    <source>
        <dbReference type="ARBA" id="ARBA00023002"/>
    </source>
</evidence>
<evidence type="ECO:0000256" key="6">
    <source>
        <dbReference type="ARBA" id="ARBA00022964"/>
    </source>
</evidence>
<dbReference type="FunFam" id="3.60.15.10:FF:000013">
    <property type="entry name" value="Persulfide dioxygenase ETHE1, mitochondrial"/>
    <property type="match status" value="1"/>
</dbReference>
<name>I2CRD5_NANGC</name>
<proteinExistence type="evidence at transcript level"/>
<keyword evidence="10" id="KW-0496">Mitochondrion</keyword>
<dbReference type="PANTHER" id="PTHR43084">
    <property type="entry name" value="PERSULFIDE DIOXYGENASE ETHE1"/>
    <property type="match status" value="1"/>
</dbReference>
<dbReference type="GO" id="GO:0050313">
    <property type="term" value="F:sulfur dioxygenase activity"/>
    <property type="evidence" value="ECO:0007669"/>
    <property type="project" value="UniProtKB-EC"/>
</dbReference>
<evidence type="ECO:0000256" key="10">
    <source>
        <dbReference type="ARBA" id="ARBA00023128"/>
    </source>
</evidence>
<dbReference type="SMART" id="SM00849">
    <property type="entry name" value="Lactamase_B"/>
    <property type="match status" value="1"/>
</dbReference>
<dbReference type="GO" id="GO:0046872">
    <property type="term" value="F:metal ion binding"/>
    <property type="evidence" value="ECO:0007669"/>
    <property type="project" value="UniProtKB-KW"/>
</dbReference>
<dbReference type="InterPro" id="IPR051682">
    <property type="entry name" value="Mito_Persulfide_Diox"/>
</dbReference>
<reference evidence="15" key="1">
    <citation type="journal article" date="2012" name="Bioengineered">
        <title>Additional insights into the genome of the oleaginous model alga Nannochloropsis gaditana.</title>
        <authorList>
            <person name="Jinkerson R.E."/>
            <person name="Radakovits R."/>
            <person name="Posewitz M.C."/>
        </authorList>
    </citation>
    <scope>NUCLEOTIDE SEQUENCE</scope>
    <source>
        <strain evidence="15">CCMP526</strain>
    </source>
</reference>
<comment type="cofactor">
    <cofactor evidence="1">
        <name>Fe(2+)</name>
        <dbReference type="ChEBI" id="CHEBI:29033"/>
    </cofactor>
</comment>
<sequence>MAPSSLKPFGQNGVHIAGALTDDEIKELAPRFPAWLYLCCDTGSDTGAPNGGFPSVARGHDGGKHVHVPVDHTDLDMALTRRLLGAYTTLLPPTVRSPLLISCRSSARAGAVALLFHAYDAKLQAMVSASPLVLAPEEVLEIGRSAGLSCFNNPALTDWVVASLYFILMGPEHRPRPIFRQLFEAESCTYTYLLGDPETKEALLIDPVDLTVERDVSLIEELGLTCVMGVNTHCHADHVTGTGLLRQRVQGLKSVIARAAGAKADVLLEEGQKISFGRYHLEVRATPGHTDGCVSYVMDDRSMVFTGDALLVRGCGRTDFQQGSAHSLFKSVHSRLFTLPGDCLVYPAHDYKGRMSSSIREEKQHNPRLTKSEEEFVSIMKNLNLPYPKKIDDALPKNLVCGS</sequence>
<dbReference type="EMBL" id="JU980405">
    <property type="protein sequence ID" value="AFJ69468.1"/>
    <property type="molecule type" value="mRNA"/>
</dbReference>
<feature type="domain" description="Metallo-beta-lactamase" evidence="14">
    <location>
        <begin position="188"/>
        <end position="349"/>
    </location>
</feature>
<protein>
    <recommendedName>
        <fullName evidence="12">persulfide dioxygenase</fullName>
        <ecNumber evidence="12">1.13.11.18</ecNumber>
    </recommendedName>
    <alternativeName>
        <fullName evidence="13">Sulfur dioxygenase ETHE1</fullName>
    </alternativeName>
</protein>
<evidence type="ECO:0000256" key="2">
    <source>
        <dbReference type="ARBA" id="ARBA00004173"/>
    </source>
</evidence>
<evidence type="ECO:0000256" key="12">
    <source>
        <dbReference type="ARBA" id="ARBA00066686"/>
    </source>
</evidence>
<dbReference type="GO" id="GO:0005739">
    <property type="term" value="C:mitochondrion"/>
    <property type="evidence" value="ECO:0007669"/>
    <property type="project" value="UniProtKB-SubCell"/>
</dbReference>
<evidence type="ECO:0000313" key="15">
    <source>
        <dbReference type="EMBL" id="AFJ69468.1"/>
    </source>
</evidence>
<dbReference type="GO" id="GO:0070813">
    <property type="term" value="P:hydrogen sulfide metabolic process"/>
    <property type="evidence" value="ECO:0007669"/>
    <property type="project" value="TreeGrafter"/>
</dbReference>
<evidence type="ECO:0000256" key="4">
    <source>
        <dbReference type="ARBA" id="ARBA00022723"/>
    </source>
</evidence>
<keyword evidence="9" id="KW-0408">Iron</keyword>
<evidence type="ECO:0000256" key="13">
    <source>
        <dbReference type="ARBA" id="ARBA00077964"/>
    </source>
</evidence>
<evidence type="ECO:0000256" key="11">
    <source>
        <dbReference type="ARBA" id="ARBA00050990"/>
    </source>
</evidence>
<dbReference type="InterPro" id="IPR044528">
    <property type="entry name" value="POD-like_MBL-fold"/>
</dbReference>
<dbReference type="AlphaFoldDB" id="I2CRD5"/>
<evidence type="ECO:0000259" key="14">
    <source>
        <dbReference type="SMART" id="SM00849"/>
    </source>
</evidence>
<reference evidence="15" key="2">
    <citation type="journal article" date="2012" name="Nat. Commun.">
        <title>Draft genome sequence and genetic transformation of the oleaginous alga Nannochloropis gaditana.</title>
        <authorList>
            <person name="Radakovits R."/>
            <person name="Jinkerson R.E."/>
            <person name="Fuerstenberg S.I."/>
            <person name="Tae H."/>
            <person name="Settlage R.E."/>
            <person name="Boore J.L."/>
            <person name="Posewitz M.C."/>
        </authorList>
    </citation>
    <scope>NUCLEOTIDE SEQUENCE</scope>
    <source>
        <strain evidence="15">CCMP526</strain>
    </source>
</reference>
<keyword evidence="5" id="KW-0809">Transit peptide</keyword>
<evidence type="ECO:0000256" key="1">
    <source>
        <dbReference type="ARBA" id="ARBA00001954"/>
    </source>
</evidence>
<dbReference type="InterPro" id="IPR001279">
    <property type="entry name" value="Metallo-B-lactamas"/>
</dbReference>
<comment type="subcellular location">
    <subcellularLocation>
        <location evidence="2">Mitochondrion</location>
    </subcellularLocation>
</comment>
<dbReference type="CDD" id="cd07724">
    <property type="entry name" value="POD-like_MBL-fold"/>
    <property type="match status" value="1"/>
</dbReference>
<comment type="catalytic activity">
    <reaction evidence="11">
        <text>S-sulfanylglutathione + O2 + H2O = sulfite + glutathione + 2 H(+)</text>
        <dbReference type="Rhea" id="RHEA:12981"/>
        <dbReference type="ChEBI" id="CHEBI:15377"/>
        <dbReference type="ChEBI" id="CHEBI:15378"/>
        <dbReference type="ChEBI" id="CHEBI:15379"/>
        <dbReference type="ChEBI" id="CHEBI:17359"/>
        <dbReference type="ChEBI" id="CHEBI:57925"/>
        <dbReference type="ChEBI" id="CHEBI:58905"/>
        <dbReference type="EC" id="1.13.11.18"/>
    </reaction>
</comment>
<comment type="similarity">
    <text evidence="3">Belongs to the metallo-beta-lactamase superfamily. Glyoxalase II family.</text>
</comment>
<dbReference type="EC" id="1.13.11.18" evidence="12"/>
<keyword evidence="8" id="KW-0560">Oxidoreductase</keyword>
<dbReference type="Gene3D" id="3.60.15.10">
    <property type="entry name" value="Ribonuclease Z/Hydroxyacylglutathione hydrolase-like"/>
    <property type="match status" value="1"/>
</dbReference>
<evidence type="ECO:0000256" key="7">
    <source>
        <dbReference type="ARBA" id="ARBA00022990"/>
    </source>
</evidence>
<gene>
    <name evidence="15" type="ORF">NGATSA_3024600</name>
</gene>
<keyword evidence="4" id="KW-0479">Metal-binding</keyword>
<dbReference type="InterPro" id="IPR036866">
    <property type="entry name" value="RibonucZ/Hydroxyglut_hydro"/>
</dbReference>
<evidence type="ECO:0000256" key="9">
    <source>
        <dbReference type="ARBA" id="ARBA00023004"/>
    </source>
</evidence>
<accession>I2CRD5</accession>
<dbReference type="Pfam" id="PF00753">
    <property type="entry name" value="Lactamase_B"/>
    <property type="match status" value="1"/>
</dbReference>
<organism evidence="15">
    <name type="scientific">Nannochloropsis gaditana (strain CCMP526)</name>
    <name type="common">Green microalga</name>
    <name type="synonym">Microchloropsis gaditana</name>
    <dbReference type="NCBI Taxonomy" id="1093141"/>
    <lineage>
        <taxon>Eukaryota</taxon>
        <taxon>Sar</taxon>
        <taxon>Stramenopiles</taxon>
        <taxon>Ochrophyta</taxon>
        <taxon>Eustigmatophyceae</taxon>
        <taxon>Eustigmatales</taxon>
        <taxon>Monodopsidaceae</taxon>
        <taxon>Nannochloropsis</taxon>
    </lineage>
</organism>
<dbReference type="SUPFAM" id="SSF56281">
    <property type="entry name" value="Metallo-hydrolase/oxidoreductase"/>
    <property type="match status" value="1"/>
</dbReference>
<keyword evidence="7" id="KW-0007">Acetylation</keyword>
<dbReference type="GO" id="GO:0006749">
    <property type="term" value="P:glutathione metabolic process"/>
    <property type="evidence" value="ECO:0007669"/>
    <property type="project" value="InterPro"/>
</dbReference>
<keyword evidence="6" id="KW-0223">Dioxygenase</keyword>
<evidence type="ECO:0000256" key="5">
    <source>
        <dbReference type="ARBA" id="ARBA00022946"/>
    </source>
</evidence>
<evidence type="ECO:0000256" key="3">
    <source>
        <dbReference type="ARBA" id="ARBA00006759"/>
    </source>
</evidence>
<dbReference type="PANTHER" id="PTHR43084:SF1">
    <property type="entry name" value="PERSULFIDE DIOXYGENASE ETHE1, MITOCHONDRIAL"/>
    <property type="match status" value="1"/>
</dbReference>